<gene>
    <name evidence="2" type="ORF">CFK41_00170</name>
</gene>
<dbReference type="PANTHER" id="PTHR21310">
    <property type="entry name" value="AMINOGLYCOSIDE PHOSPHOTRANSFERASE-RELATED-RELATED"/>
    <property type="match status" value="1"/>
</dbReference>
<dbReference type="KEGG" id="bgg:CFK41_00170"/>
<dbReference type="OrthoDB" id="9797603at2"/>
<dbReference type="RefSeq" id="WP_096800860.1">
    <property type="nucleotide sequence ID" value="NZ_CP023564.1"/>
</dbReference>
<dbReference type="Gene3D" id="3.30.200.20">
    <property type="entry name" value="Phosphorylase Kinase, domain 1"/>
    <property type="match status" value="1"/>
</dbReference>
<dbReference type="InterPro" id="IPR011009">
    <property type="entry name" value="Kinase-like_dom_sf"/>
</dbReference>
<proteinExistence type="predicted"/>
<dbReference type="InterPro" id="IPR002575">
    <property type="entry name" value="Aminoglycoside_PTrfase"/>
</dbReference>
<evidence type="ECO:0000259" key="1">
    <source>
        <dbReference type="Pfam" id="PF01636"/>
    </source>
</evidence>
<sequence>MTMHDDELELPHDVAVRLLVALLPDVSPGDIHPLESAATTSRIVRIGSDLTARFPMVRADVDASRRAIEAEHRAMAELARHSPLPAPRPVAIGEPDPEFPMPFSVQTWVPGDVADPASIADSDAATRDLAGLLTALHRAPTGGRAFEGPGRGGDLAAHDGWVQQCLERSRDVLPDPELDALAGAWTRWRELEPSGPDVMCHRDLIPMNLLHADGRLTGVLDTGGFSPADPAVDLVAAWHLLDGPRRQQLREQLGTSDLEWERGAAWAFEQAIGLVWYYVTSNPPMAELGRSTLRRLLEDPLVGARTGHPA</sequence>
<keyword evidence="2" id="KW-0808">Transferase</keyword>
<dbReference type="GO" id="GO:0016740">
    <property type="term" value="F:transferase activity"/>
    <property type="evidence" value="ECO:0007669"/>
    <property type="project" value="UniProtKB-KW"/>
</dbReference>
<dbReference type="CDD" id="cd05155">
    <property type="entry name" value="APH_ChoK_like_1"/>
    <property type="match status" value="1"/>
</dbReference>
<evidence type="ECO:0000313" key="3">
    <source>
        <dbReference type="Proteomes" id="UP000217889"/>
    </source>
</evidence>
<dbReference type="AlphaFoldDB" id="A0A291H1P7"/>
<reference evidence="2 3" key="1">
    <citation type="journal article" date="2014" name="Int. J. Syst. Evol. Microbiol.">
        <title>Brachybacterium ginsengisoli sp. nov., isolated from soil of a ginseng field.</title>
        <authorList>
            <person name="Hoang V.A."/>
            <person name="Kim Y.J."/>
            <person name="Nguyen N.L."/>
            <person name="Yang D.C."/>
        </authorList>
    </citation>
    <scope>NUCLEOTIDE SEQUENCE [LARGE SCALE GENOMIC DNA]</scope>
    <source>
        <strain evidence="2 3">DCY80</strain>
    </source>
</reference>
<name>A0A291H1P7_9MICO</name>
<protein>
    <submittedName>
        <fullName evidence="2">Aminoglycoside phosphotransferase</fullName>
    </submittedName>
</protein>
<dbReference type="Proteomes" id="UP000217889">
    <property type="component" value="Chromosome"/>
</dbReference>
<dbReference type="SUPFAM" id="SSF56112">
    <property type="entry name" value="Protein kinase-like (PK-like)"/>
    <property type="match status" value="1"/>
</dbReference>
<keyword evidence="3" id="KW-1185">Reference proteome</keyword>
<dbReference type="PANTHER" id="PTHR21310:SF42">
    <property type="entry name" value="BIFUNCTIONAL AAC_APH"/>
    <property type="match status" value="1"/>
</dbReference>
<organism evidence="2 3">
    <name type="scientific">Brachybacterium ginsengisoli</name>
    <dbReference type="NCBI Taxonomy" id="1331682"/>
    <lineage>
        <taxon>Bacteria</taxon>
        <taxon>Bacillati</taxon>
        <taxon>Actinomycetota</taxon>
        <taxon>Actinomycetes</taxon>
        <taxon>Micrococcales</taxon>
        <taxon>Dermabacteraceae</taxon>
        <taxon>Brachybacterium</taxon>
    </lineage>
</organism>
<dbReference type="Pfam" id="PF01636">
    <property type="entry name" value="APH"/>
    <property type="match status" value="1"/>
</dbReference>
<dbReference type="Gene3D" id="3.90.1200.10">
    <property type="match status" value="1"/>
</dbReference>
<evidence type="ECO:0000313" key="2">
    <source>
        <dbReference type="EMBL" id="ATG56401.1"/>
    </source>
</evidence>
<dbReference type="InterPro" id="IPR051678">
    <property type="entry name" value="AGP_Transferase"/>
</dbReference>
<feature type="domain" description="Aminoglycoside phosphotransferase" evidence="1">
    <location>
        <begin position="62"/>
        <end position="266"/>
    </location>
</feature>
<dbReference type="EMBL" id="CP023564">
    <property type="protein sequence ID" value="ATG56401.1"/>
    <property type="molecule type" value="Genomic_DNA"/>
</dbReference>
<accession>A0A291H1P7</accession>